<dbReference type="InterPro" id="IPR019285">
    <property type="entry name" value="DUF2336"/>
</dbReference>
<name>A0A1R4G9A4_BREDI</name>
<evidence type="ECO:0000313" key="1">
    <source>
        <dbReference type="EMBL" id="SJM64748.1"/>
    </source>
</evidence>
<accession>A0A1R4G9A4</accession>
<dbReference type="OrthoDB" id="7179503at2"/>
<sequence length="405" mass="44435">MGEIQASLEEAHAPRSRTARQVLLRRLADVVSLPASRINAFERAVAGDLLVDVLRPAPLEERRRVSLRLAPLGELPDALKRLLIRDEPQVAAPLLEDCAALSDADLIGCARDATTQHRMMMAARRDLSEAVTDTLLSWGEEAVIAAVLANPSARLTQTSLEGVIALSRSSRDLCAALLKRPEMRPSGAYVMFWWCGPADRRLILQRFAVSREVMQTSVEDVFAMAAAEGWNDPVARKALQFIERRQRNRAAIEKSPFTDLEAAVTAAATQGLSRELVSEIGYLSGVKPLTAAKIMGDPGGEPVAILCKATGLTRPNLLALWRSMRRPETTADGAVHPDWDRVQLTYEMLAVDRAQTVLRYWNWSLSSALTPALLRAIRDGEDQAIDEYSAPERAAALALADNFGR</sequence>
<dbReference type="Pfam" id="PF10098">
    <property type="entry name" value="DUF2336"/>
    <property type="match status" value="1"/>
</dbReference>
<reference evidence="1 2" key="1">
    <citation type="submission" date="2017-02" db="EMBL/GenBank/DDBJ databases">
        <authorList>
            <person name="Peterson S.W."/>
        </authorList>
    </citation>
    <scope>NUCLEOTIDE SEQUENCE [LARGE SCALE GENOMIC DNA]</scope>
    <source>
        <strain evidence="1 2">3F5N</strain>
    </source>
</reference>
<dbReference type="RefSeq" id="WP_087140949.1">
    <property type="nucleotide sequence ID" value="NZ_FUIE01000057.1"/>
</dbReference>
<proteinExistence type="predicted"/>
<dbReference type="EMBL" id="FUIE01000057">
    <property type="protein sequence ID" value="SJM64748.1"/>
    <property type="molecule type" value="Genomic_DNA"/>
</dbReference>
<dbReference type="Proteomes" id="UP000195766">
    <property type="component" value="Unassembled WGS sequence"/>
</dbReference>
<protein>
    <recommendedName>
        <fullName evidence="3">DUF2336 domain-containing protein</fullName>
    </recommendedName>
</protein>
<dbReference type="AlphaFoldDB" id="A0A1R4G9A4"/>
<evidence type="ECO:0000313" key="2">
    <source>
        <dbReference type="Proteomes" id="UP000195766"/>
    </source>
</evidence>
<evidence type="ECO:0008006" key="3">
    <source>
        <dbReference type="Google" id="ProtNLM"/>
    </source>
</evidence>
<gene>
    <name evidence="1" type="ORF">FM111_10670</name>
</gene>
<organism evidence="1 2">
    <name type="scientific">Brevundimonas diminuta 3F5N</name>
    <dbReference type="NCBI Taxonomy" id="1255603"/>
    <lineage>
        <taxon>Bacteria</taxon>
        <taxon>Pseudomonadati</taxon>
        <taxon>Pseudomonadota</taxon>
        <taxon>Alphaproteobacteria</taxon>
        <taxon>Caulobacterales</taxon>
        <taxon>Caulobacteraceae</taxon>
        <taxon>Brevundimonas</taxon>
    </lineage>
</organism>